<dbReference type="InterPro" id="IPR020843">
    <property type="entry name" value="ER"/>
</dbReference>
<feature type="domain" description="Enoyl reductase (ER)" evidence="1">
    <location>
        <begin position="1"/>
        <end position="266"/>
    </location>
</feature>
<dbReference type="OrthoDB" id="3509362at2759"/>
<dbReference type="STRING" id="1336337.A0A3N4JFP0"/>
<dbReference type="Gene3D" id="3.90.180.10">
    <property type="entry name" value="Medium-chain alcohol dehydrogenases, catalytic domain"/>
    <property type="match status" value="1"/>
</dbReference>
<reference evidence="2 3" key="1">
    <citation type="journal article" date="2018" name="Nat. Ecol. Evol.">
        <title>Pezizomycetes genomes reveal the molecular basis of ectomycorrhizal truffle lifestyle.</title>
        <authorList>
            <person name="Murat C."/>
            <person name="Payen T."/>
            <person name="Noel B."/>
            <person name="Kuo A."/>
            <person name="Morin E."/>
            <person name="Chen J."/>
            <person name="Kohler A."/>
            <person name="Krizsan K."/>
            <person name="Balestrini R."/>
            <person name="Da Silva C."/>
            <person name="Montanini B."/>
            <person name="Hainaut M."/>
            <person name="Levati E."/>
            <person name="Barry K.W."/>
            <person name="Belfiori B."/>
            <person name="Cichocki N."/>
            <person name="Clum A."/>
            <person name="Dockter R.B."/>
            <person name="Fauchery L."/>
            <person name="Guy J."/>
            <person name="Iotti M."/>
            <person name="Le Tacon F."/>
            <person name="Lindquist E.A."/>
            <person name="Lipzen A."/>
            <person name="Malagnac F."/>
            <person name="Mello A."/>
            <person name="Molinier V."/>
            <person name="Miyauchi S."/>
            <person name="Poulain J."/>
            <person name="Riccioni C."/>
            <person name="Rubini A."/>
            <person name="Sitrit Y."/>
            <person name="Splivallo R."/>
            <person name="Traeger S."/>
            <person name="Wang M."/>
            <person name="Zifcakova L."/>
            <person name="Wipf D."/>
            <person name="Zambonelli A."/>
            <person name="Paolocci F."/>
            <person name="Nowrousian M."/>
            <person name="Ottonello S."/>
            <person name="Baldrian P."/>
            <person name="Spatafora J.W."/>
            <person name="Henrissat B."/>
            <person name="Nagy L.G."/>
            <person name="Aury J.M."/>
            <person name="Wincker P."/>
            <person name="Grigoriev I.V."/>
            <person name="Bonfante P."/>
            <person name="Martin F.M."/>
        </authorList>
    </citation>
    <scope>NUCLEOTIDE SEQUENCE [LARGE SCALE GENOMIC DNA]</scope>
    <source>
        <strain evidence="2 3">120613-1</strain>
    </source>
</reference>
<keyword evidence="3" id="KW-1185">Reference proteome</keyword>
<accession>A0A3N4JFP0</accession>
<dbReference type="InterPro" id="IPR011032">
    <property type="entry name" value="GroES-like_sf"/>
</dbReference>
<dbReference type="Proteomes" id="UP000276215">
    <property type="component" value="Unassembled WGS sequence"/>
</dbReference>
<dbReference type="GO" id="GO:0016491">
    <property type="term" value="F:oxidoreductase activity"/>
    <property type="evidence" value="ECO:0007669"/>
    <property type="project" value="InterPro"/>
</dbReference>
<organism evidence="2 3">
    <name type="scientific">Choiromyces venosus 120613-1</name>
    <dbReference type="NCBI Taxonomy" id="1336337"/>
    <lineage>
        <taxon>Eukaryota</taxon>
        <taxon>Fungi</taxon>
        <taxon>Dikarya</taxon>
        <taxon>Ascomycota</taxon>
        <taxon>Pezizomycotina</taxon>
        <taxon>Pezizomycetes</taxon>
        <taxon>Pezizales</taxon>
        <taxon>Tuberaceae</taxon>
        <taxon>Choiromyces</taxon>
    </lineage>
</organism>
<evidence type="ECO:0000313" key="2">
    <source>
        <dbReference type="EMBL" id="RPA96097.1"/>
    </source>
</evidence>
<dbReference type="AlphaFoldDB" id="A0A3N4JFP0"/>
<dbReference type="InterPro" id="IPR013149">
    <property type="entry name" value="ADH-like_C"/>
</dbReference>
<name>A0A3N4JFP0_9PEZI</name>
<dbReference type="SMART" id="SM00829">
    <property type="entry name" value="PKS_ER"/>
    <property type="match status" value="1"/>
</dbReference>
<dbReference type="InterPro" id="IPR036291">
    <property type="entry name" value="NAD(P)-bd_dom_sf"/>
</dbReference>
<sequence>MNLSEVHTSGIPKLSSPSSVLIRIYVVSVNFRDLEVVGGKYTNPAQNGPRTTSFRKGDRVSAVFNTDHVAGEITIEMLRSTSLGVPVEDVLQQYRPAETLSDIEAAAPGQSVLVFGTGGVFTFACQITANMGCSVIATSSSDDKIEITKKLGARHGINYIKTPEWDKEVLRLRGGAGVHQVIECGGKDTLVKSFSCVRFGGLISVVEYLDGKGMSEGEFRIALMAIRRHVTFKEVSTFIDKVFPFSEAKQAFEYIRSQKHVGKIVIKVTDD</sequence>
<gene>
    <name evidence="2" type="ORF">L873DRAFT_1829565</name>
</gene>
<dbReference type="EMBL" id="ML120418">
    <property type="protein sequence ID" value="RPA96097.1"/>
    <property type="molecule type" value="Genomic_DNA"/>
</dbReference>
<dbReference type="CDD" id="cd08276">
    <property type="entry name" value="MDR7"/>
    <property type="match status" value="1"/>
</dbReference>
<dbReference type="PANTHER" id="PTHR45033:SF2">
    <property type="entry name" value="ZINC-TYPE ALCOHOL DEHYDROGENASE-LIKE PROTEIN C1773.06C"/>
    <property type="match status" value="1"/>
</dbReference>
<dbReference type="Pfam" id="PF00107">
    <property type="entry name" value="ADH_zinc_N"/>
    <property type="match status" value="1"/>
</dbReference>
<dbReference type="SUPFAM" id="SSF51735">
    <property type="entry name" value="NAD(P)-binding Rossmann-fold domains"/>
    <property type="match status" value="1"/>
</dbReference>
<dbReference type="SUPFAM" id="SSF50129">
    <property type="entry name" value="GroES-like"/>
    <property type="match status" value="1"/>
</dbReference>
<evidence type="ECO:0000259" key="1">
    <source>
        <dbReference type="SMART" id="SM00829"/>
    </source>
</evidence>
<evidence type="ECO:0000313" key="3">
    <source>
        <dbReference type="Proteomes" id="UP000276215"/>
    </source>
</evidence>
<protein>
    <submittedName>
        <fullName evidence="2">NAD(P)-binding protein</fullName>
    </submittedName>
</protein>
<dbReference type="InterPro" id="IPR052711">
    <property type="entry name" value="Zinc_ADH-like"/>
</dbReference>
<proteinExistence type="predicted"/>
<dbReference type="PANTHER" id="PTHR45033">
    <property type="match status" value="1"/>
</dbReference>